<accession>A0ABS0C2Q3</accession>
<comment type="caution">
    <text evidence="1">The sequence shown here is derived from an EMBL/GenBank/DDBJ whole genome shotgun (WGS) entry which is preliminary data.</text>
</comment>
<keyword evidence="1" id="KW-0547">Nucleotide-binding</keyword>
<proteinExistence type="predicted"/>
<sequence length="493" mass="54160">MRKPSDIFDRDREWESLTQFVNDSAPGATLGVVSGRRRQGKSFLLEAVCEVADGFYFSAQEATDAESLAAIGEALSRHLDLVAPFTPAHWGQVIDVLLRMGTEGNTPVVIDEFPYLARANPALPSIIQGAYAPRRAERTASRTRLLLCGSALSFMGSLLSGNAPLRGRASLELPIATLNYRRAAEFWGITDARLALLVHSVVGGTPAYRTEMIRYDAPADLADFDDWVVRAILSPGSPMFLEARYLLAEEPDLRDGALYHSVLNAIATGNTGRGGIAGHVGRPVNTLAHPLTVLEDAGFITREPDAFRANRSDFRIAEPLVTFYHAIMRPFWPQLTLAADTHRIWQRASHRFASNVIGPHFERICREWAMLFAQETTGRNRLGDLPVQVSSGTVNDPANRTTHEVDVVAIGYAEDGRPPLLGIGEAKWNEVMGLGHLDRLRRLRELVAAGGKFDVTGMRLLCFSGAGFSEDLQRAERDGEVELIGLDELYGRS</sequence>
<organism evidence="1 2">
    <name type="scientific">Nocardia abscessus</name>
    <dbReference type="NCBI Taxonomy" id="120957"/>
    <lineage>
        <taxon>Bacteria</taxon>
        <taxon>Bacillati</taxon>
        <taxon>Actinomycetota</taxon>
        <taxon>Actinomycetes</taxon>
        <taxon>Mycobacteriales</taxon>
        <taxon>Nocardiaceae</taxon>
        <taxon>Nocardia</taxon>
    </lineage>
</organism>
<gene>
    <name evidence="1" type="ORF">IU470_06055</name>
</gene>
<dbReference type="Gene3D" id="3.40.50.300">
    <property type="entry name" value="P-loop containing nucleotide triphosphate hydrolases"/>
    <property type="match status" value="1"/>
</dbReference>
<dbReference type="PANTHER" id="PTHR34704">
    <property type="entry name" value="ATPASE"/>
    <property type="match status" value="1"/>
</dbReference>
<dbReference type="Proteomes" id="UP000807309">
    <property type="component" value="Unassembled WGS sequence"/>
</dbReference>
<evidence type="ECO:0000313" key="2">
    <source>
        <dbReference type="Proteomes" id="UP000807309"/>
    </source>
</evidence>
<dbReference type="SUPFAM" id="SSF52540">
    <property type="entry name" value="P-loop containing nucleoside triphosphate hydrolases"/>
    <property type="match status" value="1"/>
</dbReference>
<evidence type="ECO:0000313" key="1">
    <source>
        <dbReference type="EMBL" id="MBF6224670.1"/>
    </source>
</evidence>
<keyword evidence="1" id="KW-0067">ATP-binding</keyword>
<protein>
    <submittedName>
        <fullName evidence="1">ATP-binding protein</fullName>
    </submittedName>
</protein>
<keyword evidence="2" id="KW-1185">Reference proteome</keyword>
<name>A0ABS0C2Q3_9NOCA</name>
<dbReference type="PANTHER" id="PTHR34704:SF1">
    <property type="entry name" value="ATPASE"/>
    <property type="match status" value="1"/>
</dbReference>
<dbReference type="RefSeq" id="WP_195031983.1">
    <property type="nucleotide sequence ID" value="NZ_JADLRE010000003.1"/>
</dbReference>
<dbReference type="InterPro" id="IPR027417">
    <property type="entry name" value="P-loop_NTPase"/>
</dbReference>
<reference evidence="1 2" key="1">
    <citation type="submission" date="2020-10" db="EMBL/GenBank/DDBJ databases">
        <title>Identification of Nocardia species via Next-generation sequencing and recognition of intraspecies genetic diversity.</title>
        <authorList>
            <person name="Li P."/>
            <person name="Li P."/>
            <person name="Lu B."/>
        </authorList>
    </citation>
    <scope>NUCLEOTIDE SEQUENCE [LARGE SCALE GENOMIC DNA]</scope>
    <source>
        <strain evidence="1 2">N-11</strain>
    </source>
</reference>
<dbReference type="EMBL" id="JADLRE010000003">
    <property type="protein sequence ID" value="MBF6224670.1"/>
    <property type="molecule type" value="Genomic_DNA"/>
</dbReference>
<dbReference type="GO" id="GO:0005524">
    <property type="term" value="F:ATP binding"/>
    <property type="evidence" value="ECO:0007669"/>
    <property type="project" value="UniProtKB-KW"/>
</dbReference>